<accession>E2BSV2</accession>
<dbReference type="InterPro" id="IPR005471">
    <property type="entry name" value="Tscrpt_reg_IclR_N"/>
</dbReference>
<feature type="domain" description="HTH iclR-type" evidence="2">
    <location>
        <begin position="25"/>
        <end position="58"/>
    </location>
</feature>
<evidence type="ECO:0000313" key="3">
    <source>
        <dbReference type="EMBL" id="EFN81228.1"/>
    </source>
</evidence>
<sequence length="64" mass="6976">GRTSIEDDPRAGRPSTVTADDTNASIIATLLDEDRRITVREIEAETGISKTSAHRILTQVLGKR</sequence>
<dbReference type="InterPro" id="IPR036390">
    <property type="entry name" value="WH_DNA-bd_sf"/>
</dbReference>
<reference evidence="3 4" key="1">
    <citation type="journal article" date="2010" name="Science">
        <title>Genomic comparison of the ants Camponotus floridanus and Harpegnathos saltator.</title>
        <authorList>
            <person name="Bonasio R."/>
            <person name="Zhang G."/>
            <person name="Ye C."/>
            <person name="Mutti N.S."/>
            <person name="Fang X."/>
            <person name="Qin N."/>
            <person name="Donahue G."/>
            <person name="Yang P."/>
            <person name="Li Q."/>
            <person name="Li C."/>
            <person name="Zhang P."/>
            <person name="Huang Z."/>
            <person name="Berger S.L."/>
            <person name="Reinberg D."/>
            <person name="Wang J."/>
            <person name="Liebig J."/>
        </authorList>
    </citation>
    <scope>NUCLEOTIDE SEQUENCE [LARGE SCALE GENOMIC DNA]</scope>
    <source>
        <strain evidence="3 4">R22 G/1</strain>
    </source>
</reference>
<name>E2BSV2_HARSA</name>
<feature type="region of interest" description="Disordered" evidence="1">
    <location>
        <begin position="1"/>
        <end position="20"/>
    </location>
</feature>
<dbReference type="GO" id="GO:0003677">
    <property type="term" value="F:DNA binding"/>
    <property type="evidence" value="ECO:0007669"/>
    <property type="project" value="InterPro"/>
</dbReference>
<feature type="compositionally biased region" description="Basic and acidic residues" evidence="1">
    <location>
        <begin position="1"/>
        <end position="11"/>
    </location>
</feature>
<organism evidence="4">
    <name type="scientific">Harpegnathos saltator</name>
    <name type="common">Jerdon's jumping ant</name>
    <dbReference type="NCBI Taxonomy" id="610380"/>
    <lineage>
        <taxon>Eukaryota</taxon>
        <taxon>Metazoa</taxon>
        <taxon>Ecdysozoa</taxon>
        <taxon>Arthropoda</taxon>
        <taxon>Hexapoda</taxon>
        <taxon>Insecta</taxon>
        <taxon>Pterygota</taxon>
        <taxon>Neoptera</taxon>
        <taxon>Endopterygota</taxon>
        <taxon>Hymenoptera</taxon>
        <taxon>Apocrita</taxon>
        <taxon>Aculeata</taxon>
        <taxon>Formicoidea</taxon>
        <taxon>Formicidae</taxon>
        <taxon>Ponerinae</taxon>
        <taxon>Ponerini</taxon>
        <taxon>Harpegnathos</taxon>
    </lineage>
</organism>
<gene>
    <name evidence="3" type="ORF">EAI_03461</name>
</gene>
<dbReference type="InParanoid" id="E2BSV2"/>
<feature type="non-terminal residue" evidence="3">
    <location>
        <position position="64"/>
    </location>
</feature>
<dbReference type="Pfam" id="PF09339">
    <property type="entry name" value="HTH_IclR"/>
    <property type="match status" value="1"/>
</dbReference>
<evidence type="ECO:0000313" key="4">
    <source>
        <dbReference type="Proteomes" id="UP000008237"/>
    </source>
</evidence>
<dbReference type="SUPFAM" id="SSF46785">
    <property type="entry name" value="Winged helix' DNA-binding domain"/>
    <property type="match status" value="1"/>
</dbReference>
<dbReference type="Proteomes" id="UP000008237">
    <property type="component" value="Unassembled WGS sequence"/>
</dbReference>
<protein>
    <recommendedName>
        <fullName evidence="2">HTH iclR-type domain-containing protein</fullName>
    </recommendedName>
</protein>
<proteinExistence type="predicted"/>
<dbReference type="OMA" id="PNTANDW"/>
<evidence type="ECO:0000259" key="2">
    <source>
        <dbReference type="Pfam" id="PF09339"/>
    </source>
</evidence>
<dbReference type="Gene3D" id="1.10.10.10">
    <property type="entry name" value="Winged helix-like DNA-binding domain superfamily/Winged helix DNA-binding domain"/>
    <property type="match status" value="1"/>
</dbReference>
<keyword evidence="4" id="KW-1185">Reference proteome</keyword>
<dbReference type="InterPro" id="IPR036388">
    <property type="entry name" value="WH-like_DNA-bd_sf"/>
</dbReference>
<feature type="non-terminal residue" evidence="3">
    <location>
        <position position="1"/>
    </location>
</feature>
<dbReference type="AlphaFoldDB" id="E2BSV2"/>
<dbReference type="GO" id="GO:0006355">
    <property type="term" value="P:regulation of DNA-templated transcription"/>
    <property type="evidence" value="ECO:0007669"/>
    <property type="project" value="InterPro"/>
</dbReference>
<dbReference type="EMBL" id="GL450293">
    <property type="protein sequence ID" value="EFN81228.1"/>
    <property type="molecule type" value="Genomic_DNA"/>
</dbReference>
<evidence type="ECO:0000256" key="1">
    <source>
        <dbReference type="SAM" id="MobiDB-lite"/>
    </source>
</evidence>